<dbReference type="PANTHER" id="PTHR34180:SF1">
    <property type="entry name" value="BETA-ALANYL-DOPAMINE_CARCININE HYDROLASE"/>
    <property type="match status" value="1"/>
</dbReference>
<dbReference type="InterPro" id="IPR047801">
    <property type="entry name" value="Peptidase_C45"/>
</dbReference>
<dbReference type="OMA" id="DKYPIYM"/>
<dbReference type="AlphaFoldDB" id="A0A226DQ63"/>
<gene>
    <name evidence="2" type="ORF">Fcan01_18498</name>
</gene>
<feature type="domain" description="Peptidase C45 hydrolase" evidence="1">
    <location>
        <begin position="132"/>
        <end position="370"/>
    </location>
</feature>
<dbReference type="InterPro" id="IPR047794">
    <property type="entry name" value="C45_proenzyme-like"/>
</dbReference>
<reference evidence="2 3" key="1">
    <citation type="submission" date="2015-12" db="EMBL/GenBank/DDBJ databases">
        <title>The genome of Folsomia candida.</title>
        <authorList>
            <person name="Faddeeva A."/>
            <person name="Derks M.F."/>
            <person name="Anvar Y."/>
            <person name="Smit S."/>
            <person name="Van Straalen N."/>
            <person name="Roelofs D."/>
        </authorList>
    </citation>
    <scope>NUCLEOTIDE SEQUENCE [LARGE SCALE GENOMIC DNA]</scope>
    <source>
        <strain evidence="2 3">VU population</strain>
        <tissue evidence="2">Whole body</tissue>
    </source>
</reference>
<evidence type="ECO:0000313" key="3">
    <source>
        <dbReference type="Proteomes" id="UP000198287"/>
    </source>
</evidence>
<proteinExistence type="predicted"/>
<evidence type="ECO:0000259" key="1">
    <source>
        <dbReference type="Pfam" id="PF03417"/>
    </source>
</evidence>
<dbReference type="STRING" id="158441.A0A226DQ63"/>
<dbReference type="Gene3D" id="3.60.60.10">
    <property type="entry name" value="Penicillin V Acylase, Chain A"/>
    <property type="match status" value="1"/>
</dbReference>
<keyword evidence="3" id="KW-1185">Reference proteome</keyword>
<dbReference type="InterPro" id="IPR005079">
    <property type="entry name" value="Peptidase_C45_hydrolase"/>
</dbReference>
<dbReference type="EMBL" id="LNIX01000014">
    <property type="protein sequence ID" value="OXA46807.1"/>
    <property type="molecule type" value="Genomic_DNA"/>
</dbReference>
<accession>A0A226DQ63</accession>
<dbReference type="NCBIfam" id="NF040521">
    <property type="entry name" value="C45_proenzyme"/>
    <property type="match status" value="1"/>
</dbReference>
<comment type="caution">
    <text evidence="2">The sequence shown here is derived from an EMBL/GenBank/DDBJ whole genome shotgun (WGS) entry which is preliminary data.</text>
</comment>
<dbReference type="OrthoDB" id="189997at2759"/>
<dbReference type="Gene3D" id="1.10.10.2120">
    <property type="match status" value="1"/>
</dbReference>
<dbReference type="PANTHER" id="PTHR34180">
    <property type="entry name" value="PEPTIDASE C45"/>
    <property type="match status" value="1"/>
</dbReference>
<name>A0A226DQ63_FOLCA</name>
<sequence length="382" mass="42818">MERCNNERARLNQIPVLYVRGDNFTVGYTIGRQFRSLIEDNLSKSDYFLQSLLPEYETVTGKELYQRNLDLCENKFPEYVKEIKGMAEGANIPFYKLFLLNLEVFITSPAEVWSKDDIKEGNGCSSILSNGKELVLGHTEDAGPELVNNVFIVSAEIVNSSGEKIEKFTTLTYAGCLPGYTMGFNEYGFIHSVNTLYPLRTLNNKSPRSFIARSLLKAGTLEEVVTLMKDKGTGIADGFSLNACFAKTPSGVPLLYNIEVCPNNDGDESEVNVLEIQHGGTYAHCNRYLRIQTTELPKASRSSVHRHKAIEKHPKPETLSVVREILSDRSDPDYPIFRNGDKLPDVVVTVAVGVFDIANRQWNIYTEQPNKSRPVAVLPLSF</sequence>
<organism evidence="2 3">
    <name type="scientific">Folsomia candida</name>
    <name type="common">Springtail</name>
    <dbReference type="NCBI Taxonomy" id="158441"/>
    <lineage>
        <taxon>Eukaryota</taxon>
        <taxon>Metazoa</taxon>
        <taxon>Ecdysozoa</taxon>
        <taxon>Arthropoda</taxon>
        <taxon>Hexapoda</taxon>
        <taxon>Collembola</taxon>
        <taxon>Entomobryomorpha</taxon>
        <taxon>Isotomoidea</taxon>
        <taxon>Isotomidae</taxon>
        <taxon>Proisotominae</taxon>
        <taxon>Folsomia</taxon>
    </lineage>
</organism>
<evidence type="ECO:0000313" key="2">
    <source>
        <dbReference type="EMBL" id="OXA46807.1"/>
    </source>
</evidence>
<protein>
    <recommendedName>
        <fullName evidence="1">Peptidase C45 hydrolase domain-containing protein</fullName>
    </recommendedName>
</protein>
<dbReference type="Pfam" id="PF03417">
    <property type="entry name" value="AAT"/>
    <property type="match status" value="1"/>
</dbReference>
<dbReference type="Proteomes" id="UP000198287">
    <property type="component" value="Unassembled WGS sequence"/>
</dbReference>